<reference evidence="1" key="2">
    <citation type="submission" date="2020-09" db="EMBL/GenBank/DDBJ databases">
        <authorList>
            <person name="Sun Q."/>
            <person name="Ohkuma M."/>
        </authorList>
    </citation>
    <scope>NUCLEOTIDE SEQUENCE</scope>
    <source>
        <strain evidence="1">JCM 3276</strain>
    </source>
</reference>
<evidence type="ECO:0000313" key="2">
    <source>
        <dbReference type="Proteomes" id="UP000660680"/>
    </source>
</evidence>
<sequence>MRGTRGVTESGGKQVRTYWRTVAVEAAPPGWRLLSIYGERREVMPIAAWLLQHEHRYVEQDGDEVLAPPQSDREAKIGPETRVVPGVCVEGWGWEVGAVDLEGGSEIWKVLGPDEVGPTDAEWDAEIARRRPKL</sequence>
<dbReference type="Proteomes" id="UP000660680">
    <property type="component" value="Unassembled WGS sequence"/>
</dbReference>
<dbReference type="EMBL" id="BMRB01000007">
    <property type="protein sequence ID" value="GGS54403.1"/>
    <property type="molecule type" value="Genomic_DNA"/>
</dbReference>
<organism evidence="1 2">
    <name type="scientific">Actinokineospora fastidiosa</name>
    <dbReference type="NCBI Taxonomy" id="1816"/>
    <lineage>
        <taxon>Bacteria</taxon>
        <taxon>Bacillati</taxon>
        <taxon>Actinomycetota</taxon>
        <taxon>Actinomycetes</taxon>
        <taxon>Pseudonocardiales</taxon>
        <taxon>Pseudonocardiaceae</taxon>
        <taxon>Actinokineospora</taxon>
    </lineage>
</organism>
<protein>
    <submittedName>
        <fullName evidence="1">Uncharacterized protein</fullName>
    </submittedName>
</protein>
<accession>A0A918GQC2</accession>
<evidence type="ECO:0000313" key="1">
    <source>
        <dbReference type="EMBL" id="GGS54403.1"/>
    </source>
</evidence>
<proteinExistence type="predicted"/>
<dbReference type="AlphaFoldDB" id="A0A918GQC2"/>
<name>A0A918GQC2_9PSEU</name>
<gene>
    <name evidence="1" type="ORF">GCM10010171_56920</name>
</gene>
<reference evidence="1" key="1">
    <citation type="journal article" date="2014" name="Int. J. Syst. Evol. Microbiol.">
        <title>Complete genome sequence of Corynebacterium casei LMG S-19264T (=DSM 44701T), isolated from a smear-ripened cheese.</title>
        <authorList>
            <consortium name="US DOE Joint Genome Institute (JGI-PGF)"/>
            <person name="Walter F."/>
            <person name="Albersmeier A."/>
            <person name="Kalinowski J."/>
            <person name="Ruckert C."/>
        </authorList>
    </citation>
    <scope>NUCLEOTIDE SEQUENCE</scope>
    <source>
        <strain evidence="1">JCM 3276</strain>
    </source>
</reference>
<comment type="caution">
    <text evidence="1">The sequence shown here is derived from an EMBL/GenBank/DDBJ whole genome shotgun (WGS) entry which is preliminary data.</text>
</comment>
<keyword evidence="2" id="KW-1185">Reference proteome</keyword>